<sequence>MRSVMETFIVVCTSSQLIEVTVIAVNCHCMCTQNHILGYVLRFGSNFDPYLSLRIPKLRPAEHGLWCVRPTQ</sequence>
<reference evidence="1" key="1">
    <citation type="submission" date="2018-02" db="EMBL/GenBank/DDBJ databases">
        <title>Rhizophora mucronata_Transcriptome.</title>
        <authorList>
            <person name="Meera S.P."/>
            <person name="Sreeshan A."/>
            <person name="Augustine A."/>
        </authorList>
    </citation>
    <scope>NUCLEOTIDE SEQUENCE</scope>
    <source>
        <tissue evidence="1">Leaf</tissue>
    </source>
</reference>
<name>A0A2P2Q3Z3_RHIMU</name>
<evidence type="ECO:0000313" key="1">
    <source>
        <dbReference type="EMBL" id="MBX61674.1"/>
    </source>
</evidence>
<dbReference type="AlphaFoldDB" id="A0A2P2Q3Z3"/>
<dbReference type="EMBL" id="GGEC01081190">
    <property type="protein sequence ID" value="MBX61674.1"/>
    <property type="molecule type" value="Transcribed_RNA"/>
</dbReference>
<accession>A0A2P2Q3Z3</accession>
<protein>
    <submittedName>
        <fullName evidence="1">Uncharacterized protein</fullName>
    </submittedName>
</protein>
<proteinExistence type="predicted"/>
<organism evidence="1">
    <name type="scientific">Rhizophora mucronata</name>
    <name type="common">Asiatic mangrove</name>
    <dbReference type="NCBI Taxonomy" id="61149"/>
    <lineage>
        <taxon>Eukaryota</taxon>
        <taxon>Viridiplantae</taxon>
        <taxon>Streptophyta</taxon>
        <taxon>Embryophyta</taxon>
        <taxon>Tracheophyta</taxon>
        <taxon>Spermatophyta</taxon>
        <taxon>Magnoliopsida</taxon>
        <taxon>eudicotyledons</taxon>
        <taxon>Gunneridae</taxon>
        <taxon>Pentapetalae</taxon>
        <taxon>rosids</taxon>
        <taxon>fabids</taxon>
        <taxon>Malpighiales</taxon>
        <taxon>Rhizophoraceae</taxon>
        <taxon>Rhizophora</taxon>
    </lineage>
</organism>